<protein>
    <recommendedName>
        <fullName evidence="5">Acid-shock protein</fullName>
    </recommendedName>
</protein>
<name>A0A7D5HS16_9PSED</name>
<feature type="region of interest" description="Disordered" evidence="1">
    <location>
        <begin position="28"/>
        <end position="80"/>
    </location>
</feature>
<sequence>MRISLFAPAAALLGLFAINAQAANMATMANSPNSHDTHSQQQQKHKAPQPVHKKVVVKKAPPHKPLVHSTRTQQEAPNQR</sequence>
<dbReference type="Proteomes" id="UP000509568">
    <property type="component" value="Chromosome"/>
</dbReference>
<feature type="compositionally biased region" description="Basic residues" evidence="1">
    <location>
        <begin position="43"/>
        <end position="66"/>
    </location>
</feature>
<evidence type="ECO:0000256" key="2">
    <source>
        <dbReference type="SAM" id="SignalP"/>
    </source>
</evidence>
<dbReference type="RefSeq" id="WP_176572155.1">
    <property type="nucleotide sequence ID" value="NZ_CP056030.1"/>
</dbReference>
<keyword evidence="4" id="KW-1185">Reference proteome</keyword>
<reference evidence="3 4" key="1">
    <citation type="submission" date="2020-06" db="EMBL/GenBank/DDBJ databases">
        <title>Pseudomonas eucalypticola sp. nov., an endophyte of Eucalyptus dunnii leaves with biocontrol ability of eucalyptus leaf blight.</title>
        <authorList>
            <person name="Liu Y."/>
            <person name="Song Z."/>
            <person name="Zeng H."/>
            <person name="Lu M."/>
            <person name="Wang X."/>
            <person name="Lian X."/>
            <person name="Zhang Q."/>
        </authorList>
    </citation>
    <scope>NUCLEOTIDE SEQUENCE [LARGE SCALE GENOMIC DNA]</scope>
    <source>
        <strain evidence="3 4">NP-1</strain>
    </source>
</reference>
<gene>
    <name evidence="3" type="ORF">HWQ56_26880</name>
</gene>
<proteinExistence type="predicted"/>
<feature type="signal peptide" evidence="2">
    <location>
        <begin position="1"/>
        <end position="22"/>
    </location>
</feature>
<feature type="chain" id="PRO_5028906533" description="Acid-shock protein" evidence="2">
    <location>
        <begin position="23"/>
        <end position="80"/>
    </location>
</feature>
<evidence type="ECO:0000313" key="4">
    <source>
        <dbReference type="Proteomes" id="UP000509568"/>
    </source>
</evidence>
<accession>A0A7D5HS16</accession>
<feature type="compositionally biased region" description="Polar residues" evidence="1">
    <location>
        <begin position="69"/>
        <end position="80"/>
    </location>
</feature>
<dbReference type="KEGG" id="pez:HWQ56_26880"/>
<evidence type="ECO:0008006" key="5">
    <source>
        <dbReference type="Google" id="ProtNLM"/>
    </source>
</evidence>
<dbReference type="EMBL" id="CP056030">
    <property type="protein sequence ID" value="QKZ07208.1"/>
    <property type="molecule type" value="Genomic_DNA"/>
</dbReference>
<organism evidence="3 4">
    <name type="scientific">Pseudomonas eucalypticola</name>
    <dbReference type="NCBI Taxonomy" id="2599595"/>
    <lineage>
        <taxon>Bacteria</taxon>
        <taxon>Pseudomonadati</taxon>
        <taxon>Pseudomonadota</taxon>
        <taxon>Gammaproteobacteria</taxon>
        <taxon>Pseudomonadales</taxon>
        <taxon>Pseudomonadaceae</taxon>
        <taxon>Pseudomonas</taxon>
    </lineage>
</organism>
<dbReference type="AlphaFoldDB" id="A0A7D5HS16"/>
<evidence type="ECO:0000313" key="3">
    <source>
        <dbReference type="EMBL" id="QKZ07208.1"/>
    </source>
</evidence>
<evidence type="ECO:0000256" key="1">
    <source>
        <dbReference type="SAM" id="MobiDB-lite"/>
    </source>
</evidence>
<keyword evidence="2" id="KW-0732">Signal</keyword>